<comment type="caution">
    <text evidence="5">The sequence shown here is derived from an EMBL/GenBank/DDBJ whole genome shotgun (WGS) entry which is preliminary data.</text>
</comment>
<reference evidence="5 6" key="1">
    <citation type="journal article" date="2025" name="Microbiol. Resour. Announc.">
        <title>Draft genome sequences for Neonectria magnoliae and Neonectria punicea, canker pathogens of Liriodendron tulipifera and Acer saccharum in West Virginia.</title>
        <authorList>
            <person name="Petronek H.M."/>
            <person name="Kasson M.T."/>
            <person name="Metheny A.M."/>
            <person name="Stauder C.M."/>
            <person name="Lovett B."/>
            <person name="Lynch S.C."/>
            <person name="Garnas J.R."/>
            <person name="Kasson L.R."/>
            <person name="Stajich J.E."/>
        </authorList>
    </citation>
    <scope>NUCLEOTIDE SEQUENCE [LARGE SCALE GENOMIC DNA]</scope>
    <source>
        <strain evidence="5 6">NRRL 64653</strain>
    </source>
</reference>
<keyword evidence="6" id="KW-1185">Reference proteome</keyword>
<evidence type="ECO:0000313" key="5">
    <source>
        <dbReference type="EMBL" id="KAK7397721.1"/>
    </source>
</evidence>
<dbReference type="Gene3D" id="3.40.50.1240">
    <property type="entry name" value="Phosphoglycerate mutase-like"/>
    <property type="match status" value="1"/>
</dbReference>
<dbReference type="InterPro" id="IPR000560">
    <property type="entry name" value="His_Pase_clade-2"/>
</dbReference>
<accession>A0ABR1GHL7</accession>
<dbReference type="EC" id="3.1.3.8" evidence="2"/>
<evidence type="ECO:0000256" key="1">
    <source>
        <dbReference type="ARBA" id="ARBA00005375"/>
    </source>
</evidence>
<feature type="transmembrane region" description="Helical" evidence="4">
    <location>
        <begin position="146"/>
        <end position="166"/>
    </location>
</feature>
<dbReference type="Proteomes" id="UP001498476">
    <property type="component" value="Unassembled WGS sequence"/>
</dbReference>
<evidence type="ECO:0000313" key="6">
    <source>
        <dbReference type="Proteomes" id="UP001498476"/>
    </source>
</evidence>
<protein>
    <recommendedName>
        <fullName evidence="2">3-phytase</fullName>
        <ecNumber evidence="2">3.1.3.8</ecNumber>
    </recommendedName>
</protein>
<comment type="similarity">
    <text evidence="1">Belongs to the histidine acid phosphatase family.</text>
</comment>
<dbReference type="PANTHER" id="PTHR20963">
    <property type="entry name" value="MULTIPLE INOSITOL POLYPHOSPHATE PHOSPHATASE-RELATED"/>
    <property type="match status" value="1"/>
</dbReference>
<dbReference type="PANTHER" id="PTHR20963:SF24">
    <property type="entry name" value="3-PHYTASE B"/>
    <property type="match status" value="1"/>
</dbReference>
<gene>
    <name evidence="5" type="ORF">QQX98_012906</name>
</gene>
<dbReference type="InterPro" id="IPR029033">
    <property type="entry name" value="His_PPase_superfam"/>
</dbReference>
<evidence type="ECO:0000256" key="2">
    <source>
        <dbReference type="ARBA" id="ARBA00012632"/>
    </source>
</evidence>
<dbReference type="CDD" id="cd07061">
    <property type="entry name" value="HP_HAP_like"/>
    <property type="match status" value="1"/>
</dbReference>
<name>A0ABR1GHL7_9HYPO</name>
<dbReference type="InterPro" id="IPR033379">
    <property type="entry name" value="Acid_Pase_AS"/>
</dbReference>
<evidence type="ECO:0000256" key="4">
    <source>
        <dbReference type="SAM" id="Phobius"/>
    </source>
</evidence>
<keyword evidence="4" id="KW-0812">Transmembrane</keyword>
<dbReference type="Pfam" id="PF00328">
    <property type="entry name" value="His_Phos_2"/>
    <property type="match status" value="1"/>
</dbReference>
<proteinExistence type="inferred from homology"/>
<dbReference type="EMBL" id="JAZAVJ010000445">
    <property type="protein sequence ID" value="KAK7397721.1"/>
    <property type="molecule type" value="Genomic_DNA"/>
</dbReference>
<keyword evidence="3" id="KW-0378">Hydrolase</keyword>
<sequence>MTFQGLPVSEPSSNVHQDCRTEEKLLLLPLSRPASPQDDLRYTTEPAEPRVARFWYPIGAKLRQLWSPRLDVRQAEWIPAEFWSIPPRIVGGDGLLDDVRNGIQPQEAFTNVDPWALDDQTLMHYLQVRYRIARELQRQFRRTRRWTLVLMAVVGILFLCILGGLVNSGFASSAECKTDGSCIDISRTWGYYSPVFSVPSDIDSSLPESCEATFGLVLSRHGARYPTAHKSEMYNATITRLQSSVIEYGEGFGWLGDYVYSLGAADLTDFGQEQLIDSGKAFYKRYEKLAEKTEPFIRASGSERVVMSSYNFTQGFYSAEGDSADNKINDILIVLEEDGINNTLSHGNCGAFEEGWASKVGNEAADAWRDMFVPSIAERLNKNLPGVNLTLDETLYMMDLCPFNTVNTPDGATRSEFCDMYTKEEWLSYDYYGTLSKYYSYGNGNLMGPTQGVGYVNELIARLTKQPVIDHTNTNTTLDSSPETFPLDRALYADFSHDNTMVSVFSALGLYNETERLPTDHIVSAPEAHGFSSAWVVPFGARMYVEKLKCAGTSEEYVRVLVNDRVMALKTCGGDKRGRCKLSDFVESLSFARDGGHWDWCAA</sequence>
<evidence type="ECO:0000256" key="3">
    <source>
        <dbReference type="ARBA" id="ARBA00022801"/>
    </source>
</evidence>
<dbReference type="SUPFAM" id="SSF53254">
    <property type="entry name" value="Phosphoglycerate mutase-like"/>
    <property type="match status" value="1"/>
</dbReference>
<keyword evidence="4" id="KW-1133">Transmembrane helix</keyword>
<dbReference type="PROSITE" id="PS00778">
    <property type="entry name" value="HIS_ACID_PHOSPHAT_2"/>
    <property type="match status" value="1"/>
</dbReference>
<keyword evidence="4" id="KW-0472">Membrane</keyword>
<organism evidence="5 6">
    <name type="scientific">Neonectria punicea</name>
    <dbReference type="NCBI Taxonomy" id="979145"/>
    <lineage>
        <taxon>Eukaryota</taxon>
        <taxon>Fungi</taxon>
        <taxon>Dikarya</taxon>
        <taxon>Ascomycota</taxon>
        <taxon>Pezizomycotina</taxon>
        <taxon>Sordariomycetes</taxon>
        <taxon>Hypocreomycetidae</taxon>
        <taxon>Hypocreales</taxon>
        <taxon>Nectriaceae</taxon>
        <taxon>Neonectria</taxon>
    </lineage>
</organism>